<evidence type="ECO:0000313" key="3">
    <source>
        <dbReference type="Proteomes" id="UP000092993"/>
    </source>
</evidence>
<dbReference type="Proteomes" id="UP000092993">
    <property type="component" value="Unassembled WGS sequence"/>
</dbReference>
<accession>A0A1C7M0N7</accession>
<dbReference type="EMBL" id="LUGG01000015">
    <property type="protein sequence ID" value="OBZ69976.1"/>
    <property type="molecule type" value="Genomic_DNA"/>
</dbReference>
<sequence length="303" mass="34054">MAPDHHHSPHASRAAPAPHTNVPSSSLPAGRGDPNFIPASRDDMLGMQRDIRGLTNEMGRLVDAMAIWLDRQTKESQSRHPSPIPNDNDRHDGDDSAFDMEDHIAPTLKARKGTGLPKPRDQATVILATHLKHLRRVYGKTSMPESEVAEQDQKARREERKRNLHVRRLEAAAEYSDLRRHVNMLMELGTSGTSSDESDNENGVVEYSVLVKPWRNPLLADWIRVFDAAYRTLRLSSGNKSTRGAHPHLRVESQKESSSRAPAGLPINAYSRRWLETLSDFDMEALSPQPSKYDFTHTPAVMK</sequence>
<evidence type="ECO:0000313" key="2">
    <source>
        <dbReference type="EMBL" id="OBZ69976.1"/>
    </source>
</evidence>
<dbReference type="OrthoDB" id="3257007at2759"/>
<feature type="compositionally biased region" description="Basic and acidic residues" evidence="1">
    <location>
        <begin position="249"/>
        <end position="258"/>
    </location>
</feature>
<feature type="region of interest" description="Disordered" evidence="1">
    <location>
        <begin position="72"/>
        <end position="96"/>
    </location>
</feature>
<name>A0A1C7M0N7_GRIFR</name>
<reference evidence="2 3" key="1">
    <citation type="submission" date="2016-03" db="EMBL/GenBank/DDBJ databases">
        <title>Whole genome sequencing of Grifola frondosa 9006-11.</title>
        <authorList>
            <person name="Min B."/>
            <person name="Park H."/>
            <person name="Kim J.-G."/>
            <person name="Cho H."/>
            <person name="Oh Y.-L."/>
            <person name="Kong W.-S."/>
            <person name="Choi I.-G."/>
        </authorList>
    </citation>
    <scope>NUCLEOTIDE SEQUENCE [LARGE SCALE GENOMIC DNA]</scope>
    <source>
        <strain evidence="2 3">9006-11</strain>
    </source>
</reference>
<organism evidence="2 3">
    <name type="scientific">Grifola frondosa</name>
    <name type="common">Maitake</name>
    <name type="synonym">Polyporus frondosus</name>
    <dbReference type="NCBI Taxonomy" id="5627"/>
    <lineage>
        <taxon>Eukaryota</taxon>
        <taxon>Fungi</taxon>
        <taxon>Dikarya</taxon>
        <taxon>Basidiomycota</taxon>
        <taxon>Agaricomycotina</taxon>
        <taxon>Agaricomycetes</taxon>
        <taxon>Polyporales</taxon>
        <taxon>Grifolaceae</taxon>
        <taxon>Grifola</taxon>
    </lineage>
</organism>
<feature type="region of interest" description="Disordered" evidence="1">
    <location>
        <begin position="1"/>
        <end position="41"/>
    </location>
</feature>
<feature type="compositionally biased region" description="Basic and acidic residues" evidence="1">
    <location>
        <begin position="87"/>
        <end position="96"/>
    </location>
</feature>
<protein>
    <submittedName>
        <fullName evidence="2">Uncharacterized protein</fullName>
    </submittedName>
</protein>
<gene>
    <name evidence="2" type="ORF">A0H81_10060</name>
</gene>
<dbReference type="AlphaFoldDB" id="A0A1C7M0N7"/>
<keyword evidence="3" id="KW-1185">Reference proteome</keyword>
<dbReference type="STRING" id="5627.A0A1C7M0N7"/>
<feature type="compositionally biased region" description="Basic and acidic residues" evidence="1">
    <location>
        <begin position="151"/>
        <end position="161"/>
    </location>
</feature>
<proteinExistence type="predicted"/>
<feature type="region of interest" description="Disordered" evidence="1">
    <location>
        <begin position="140"/>
        <end position="161"/>
    </location>
</feature>
<evidence type="ECO:0000256" key="1">
    <source>
        <dbReference type="SAM" id="MobiDB-lite"/>
    </source>
</evidence>
<feature type="region of interest" description="Disordered" evidence="1">
    <location>
        <begin position="238"/>
        <end position="262"/>
    </location>
</feature>
<dbReference type="OMA" id="HYRISSC"/>
<comment type="caution">
    <text evidence="2">The sequence shown here is derived from an EMBL/GenBank/DDBJ whole genome shotgun (WGS) entry which is preliminary data.</text>
</comment>